<proteinExistence type="predicted"/>
<evidence type="ECO:0000313" key="2">
    <source>
        <dbReference type="Proteomes" id="UP000054047"/>
    </source>
</evidence>
<gene>
    <name evidence="1" type="ORF">ANCDUO_01164</name>
</gene>
<name>A0A0C2H3T7_9BILA</name>
<dbReference type="Proteomes" id="UP000054047">
    <property type="component" value="Unassembled WGS sequence"/>
</dbReference>
<keyword evidence="2" id="KW-1185">Reference proteome</keyword>
<dbReference type="OrthoDB" id="5969272at2759"/>
<dbReference type="EMBL" id="KN726364">
    <property type="protein sequence ID" value="KIH68490.1"/>
    <property type="molecule type" value="Genomic_DNA"/>
</dbReference>
<reference evidence="1 2" key="1">
    <citation type="submission" date="2013-12" db="EMBL/GenBank/DDBJ databases">
        <title>Draft genome of the parsitic nematode Ancylostoma duodenale.</title>
        <authorList>
            <person name="Mitreva M."/>
        </authorList>
    </citation>
    <scope>NUCLEOTIDE SEQUENCE [LARGE SCALE GENOMIC DNA]</scope>
    <source>
        <strain evidence="1 2">Zhejiang</strain>
    </source>
</reference>
<evidence type="ECO:0000313" key="1">
    <source>
        <dbReference type="EMBL" id="KIH68490.1"/>
    </source>
</evidence>
<accession>A0A0C2H3T7</accession>
<dbReference type="AlphaFoldDB" id="A0A0C2H3T7"/>
<organism evidence="1 2">
    <name type="scientific">Ancylostoma duodenale</name>
    <dbReference type="NCBI Taxonomy" id="51022"/>
    <lineage>
        <taxon>Eukaryota</taxon>
        <taxon>Metazoa</taxon>
        <taxon>Ecdysozoa</taxon>
        <taxon>Nematoda</taxon>
        <taxon>Chromadorea</taxon>
        <taxon>Rhabditida</taxon>
        <taxon>Rhabditina</taxon>
        <taxon>Rhabditomorpha</taxon>
        <taxon>Strongyloidea</taxon>
        <taxon>Ancylostomatidae</taxon>
        <taxon>Ancylostomatinae</taxon>
        <taxon>Ancylostoma</taxon>
    </lineage>
</organism>
<protein>
    <submittedName>
        <fullName evidence="1">Uncharacterized protein</fullName>
    </submittedName>
</protein>
<sequence length="95" mass="10911">MVFFFFLRALQPHDSLQSIILVRAKVDEEWNHWRSAPRKVITGETAEDVLDQDQLLQIRRSCCIVPPPYMVENIGSPGSWWEVDVSPAATEKDVT</sequence>